<keyword evidence="2" id="KW-1185">Reference proteome</keyword>
<comment type="caution">
    <text evidence="1">The sequence shown here is derived from an EMBL/GenBank/DDBJ whole genome shotgun (WGS) entry which is preliminary data.</text>
</comment>
<sequence length="128" mass="14113">MANIEVLHPRERLINTARDYAVALAGLWRPRSTTASSSAMRITSTTSHRAGAPLADLASRRVDTSLHDASRRVCRAMLLLAPLRESQDPEMRAAYENIHDVMGDLASIHHWTALASLRPTESEVAAEE</sequence>
<dbReference type="Proteomes" id="UP001501771">
    <property type="component" value="Unassembled WGS sequence"/>
</dbReference>
<evidence type="ECO:0000313" key="2">
    <source>
        <dbReference type="Proteomes" id="UP001501771"/>
    </source>
</evidence>
<reference evidence="2" key="1">
    <citation type="journal article" date="2019" name="Int. J. Syst. Evol. Microbiol.">
        <title>The Global Catalogue of Microorganisms (GCM) 10K type strain sequencing project: providing services to taxonomists for standard genome sequencing and annotation.</title>
        <authorList>
            <consortium name="The Broad Institute Genomics Platform"/>
            <consortium name="The Broad Institute Genome Sequencing Center for Infectious Disease"/>
            <person name="Wu L."/>
            <person name="Ma J."/>
        </authorList>
    </citation>
    <scope>NUCLEOTIDE SEQUENCE [LARGE SCALE GENOMIC DNA]</scope>
    <source>
        <strain evidence="2">JCM 16022</strain>
    </source>
</reference>
<organism evidence="1 2">
    <name type="scientific">Nocardioides koreensis</name>
    <dbReference type="NCBI Taxonomy" id="433651"/>
    <lineage>
        <taxon>Bacteria</taxon>
        <taxon>Bacillati</taxon>
        <taxon>Actinomycetota</taxon>
        <taxon>Actinomycetes</taxon>
        <taxon>Propionibacteriales</taxon>
        <taxon>Nocardioidaceae</taxon>
        <taxon>Nocardioides</taxon>
    </lineage>
</organism>
<accession>A0ABP5LYY4</accession>
<proteinExistence type="predicted"/>
<dbReference type="RefSeq" id="WP_344157022.1">
    <property type="nucleotide sequence ID" value="NZ_BAAAQR010000016.1"/>
</dbReference>
<evidence type="ECO:0000313" key="1">
    <source>
        <dbReference type="EMBL" id="GAA2154780.1"/>
    </source>
</evidence>
<protein>
    <submittedName>
        <fullName evidence="1">Uncharacterized protein</fullName>
    </submittedName>
</protein>
<dbReference type="EMBL" id="BAAAQR010000016">
    <property type="protein sequence ID" value="GAA2154780.1"/>
    <property type="molecule type" value="Genomic_DNA"/>
</dbReference>
<name>A0ABP5LYY4_9ACTN</name>
<gene>
    <name evidence="1" type="ORF">GCM10009844_41050</name>
</gene>